<dbReference type="SUPFAM" id="SSF53335">
    <property type="entry name" value="S-adenosyl-L-methionine-dependent methyltransferases"/>
    <property type="match status" value="1"/>
</dbReference>
<dbReference type="InterPro" id="IPR010342">
    <property type="entry name" value="DUF938"/>
</dbReference>
<gene>
    <name evidence="1" type="ORF">K4A83_13855</name>
</gene>
<comment type="caution">
    <text evidence="1">The sequence shown here is derived from an EMBL/GenBank/DDBJ whole genome shotgun (WGS) entry which is preliminary data.</text>
</comment>
<dbReference type="EMBL" id="JAIHOM010000067">
    <property type="protein sequence ID" value="MCW6037348.1"/>
    <property type="molecule type" value="Genomic_DNA"/>
</dbReference>
<reference evidence="1 2" key="1">
    <citation type="submission" date="2021-08" db="EMBL/GenBank/DDBJ databases">
        <title>Draft genome sequence of Spirulina subsalsa with high tolerance to salinity and hype-accumulation of phycocyanin.</title>
        <authorList>
            <person name="Pei H."/>
            <person name="Jiang L."/>
        </authorList>
    </citation>
    <scope>NUCLEOTIDE SEQUENCE [LARGE SCALE GENOMIC DNA]</scope>
    <source>
        <strain evidence="1 2">FACHB-351</strain>
    </source>
</reference>
<evidence type="ECO:0000313" key="2">
    <source>
        <dbReference type="Proteomes" id="UP001526426"/>
    </source>
</evidence>
<dbReference type="InterPro" id="IPR029063">
    <property type="entry name" value="SAM-dependent_MTases_sf"/>
</dbReference>
<sequence length="220" mass="24653">MQQNSTDLRRYAPATERNRQPILTVLKRVLPPTGTVLEVASGTGQHSVYFAPRLKPRRWLTSDCHPELLASIKAWQDGEPSPNLYPPCFLNVCEARWPVENGNSPAHYTAEEREKYPIESIVNINMIHIAPWEACLGLMAGAKRILPRGGILYLYGPFKQGGVHTAASNEAFDLSLRSQNPEWGVRNLETVQEVAADHSLTWLETVPMPANNLSVVFQRD</sequence>
<accession>A0ABT3L755</accession>
<organism evidence="1 2">
    <name type="scientific">Spirulina subsalsa FACHB-351</name>
    <dbReference type="NCBI Taxonomy" id="234711"/>
    <lineage>
        <taxon>Bacteria</taxon>
        <taxon>Bacillati</taxon>
        <taxon>Cyanobacteriota</taxon>
        <taxon>Cyanophyceae</taxon>
        <taxon>Spirulinales</taxon>
        <taxon>Spirulinaceae</taxon>
        <taxon>Spirulina</taxon>
    </lineage>
</organism>
<dbReference type="Pfam" id="PF06080">
    <property type="entry name" value="DUF938"/>
    <property type="match status" value="1"/>
</dbReference>
<dbReference type="PANTHER" id="PTHR20974">
    <property type="entry name" value="UPF0585 PROTEIN CG18661"/>
    <property type="match status" value="1"/>
</dbReference>
<name>A0ABT3L755_9CYAN</name>
<keyword evidence="2" id="KW-1185">Reference proteome</keyword>
<proteinExistence type="predicted"/>
<dbReference type="Gene3D" id="3.40.50.150">
    <property type="entry name" value="Vaccinia Virus protein VP39"/>
    <property type="match status" value="1"/>
</dbReference>
<evidence type="ECO:0000313" key="1">
    <source>
        <dbReference type="EMBL" id="MCW6037348.1"/>
    </source>
</evidence>
<dbReference type="Proteomes" id="UP001526426">
    <property type="component" value="Unassembled WGS sequence"/>
</dbReference>
<protein>
    <submittedName>
        <fullName evidence="1">DUF938 domain-containing protein</fullName>
    </submittedName>
</protein>
<dbReference type="PANTHER" id="PTHR20974:SF0">
    <property type="entry name" value="UPF0585 PROTEIN CG18661"/>
    <property type="match status" value="1"/>
</dbReference>
<dbReference type="RefSeq" id="WP_265265204.1">
    <property type="nucleotide sequence ID" value="NZ_JAIHOM010000067.1"/>
</dbReference>